<dbReference type="SUPFAM" id="SSF51261">
    <property type="entry name" value="Duplicated hybrid motif"/>
    <property type="match status" value="1"/>
</dbReference>
<organism evidence="2 3">
    <name type="scientific">Candidatus Gottesmanbacteria bacterium GW2011_GWB1_43_11</name>
    <dbReference type="NCBI Taxonomy" id="1618446"/>
    <lineage>
        <taxon>Bacteria</taxon>
        <taxon>Candidatus Gottesmaniibacteriota</taxon>
    </lineage>
</organism>
<name>A0A0G1CJG6_9BACT</name>
<dbReference type="InterPro" id="IPR058094">
    <property type="entry name" value="Ig-like_OmpL47-like"/>
</dbReference>
<dbReference type="CDD" id="cd12797">
    <property type="entry name" value="M23_peptidase"/>
    <property type="match status" value="1"/>
</dbReference>
<proteinExistence type="predicted"/>
<accession>A0A0G1CJG6</accession>
<evidence type="ECO:0000259" key="1">
    <source>
        <dbReference type="Pfam" id="PF01551"/>
    </source>
</evidence>
<dbReference type="STRING" id="1618446.UV61_C0016G0001"/>
<dbReference type="PANTHER" id="PTHR21666:SF270">
    <property type="entry name" value="MUREIN HYDROLASE ACTIVATOR ENVC"/>
    <property type="match status" value="1"/>
</dbReference>
<dbReference type="NCBIfam" id="NF047446">
    <property type="entry name" value="barrel_OmpL47"/>
    <property type="match status" value="1"/>
</dbReference>
<evidence type="ECO:0000313" key="3">
    <source>
        <dbReference type="Proteomes" id="UP000034050"/>
    </source>
</evidence>
<dbReference type="PANTHER" id="PTHR21666">
    <property type="entry name" value="PEPTIDASE-RELATED"/>
    <property type="match status" value="1"/>
</dbReference>
<dbReference type="Gene3D" id="2.70.70.10">
    <property type="entry name" value="Glucose Permease (Domain IIA)"/>
    <property type="match status" value="1"/>
</dbReference>
<dbReference type="Gene3D" id="2.60.120.430">
    <property type="entry name" value="Galactose-binding lectin"/>
    <property type="match status" value="1"/>
</dbReference>
<evidence type="ECO:0000313" key="2">
    <source>
        <dbReference type="EMBL" id="KKS85629.1"/>
    </source>
</evidence>
<dbReference type="Proteomes" id="UP000034050">
    <property type="component" value="Unassembled WGS sequence"/>
</dbReference>
<dbReference type="GO" id="GO:0004222">
    <property type="term" value="F:metalloendopeptidase activity"/>
    <property type="evidence" value="ECO:0007669"/>
    <property type="project" value="TreeGrafter"/>
</dbReference>
<sequence length="730" mass="81061">MKQVSYQVLFFLFFFFLFFPPQILAVETTVKDMSLSPSAPYIDTGIDLFIGSYLDIKQWGSAALYIPGMTQSWVGLAGDGGCTADINYTLPGVNCWSLVARIGANPPFLVGSRIATYLLQSGRLYLGINHKLPFSGTGYWNMRIIVNWTPPPPPPTPFLKLPWDYLGQGLSFSDAALKINSYFDHEYPLLSSGLLEPVESQETVTNYRGEFRNPKYPYSSHDGYDWGRLAGAPLDTPVLAAAAGCAIYKSDCTACGNAILINHGNYYQTRYYHLQPTDLITTSTIQCVDVTQGQMIGKVGFSGNVVPGGEAGAHLHFMLVEDKDRDGDFNDNIPDGLTDPFGWQSLAVDPWSTYSFTYAGESKLGNDSHYLWTDAIPNLSQDLPTNGGFYTFQKLKLNFPEGSVAEKTKLLITSAPIVVISDVLQSVGTGFIVTVQNLFGTFINQFNQDFTLTFDFTDEEIARFKPETLTIYSSSDGTNWQPEITTVDFTTKTASAELDHLTQFALVGELKDTTAPQTQILFNGTNINPGQFAPPVEISLPSSDIEGSVSYTLYNLNDSGWQQYLTPFQLADPGEYTIQYYSVDIEENTETSKSVSFTIISDTTPPEVDISFDSQTLTPVFTAIDENPVTETVEALPKNRERHTFTDTFANQLVFTGIYTLEDQIAQFRIESLQYNTDPIIIPEANILEVRYLNPASSVTNVFGQEWIIKDELQLKLVYTPLTPVCNFVI</sequence>
<dbReference type="InterPro" id="IPR016047">
    <property type="entry name" value="M23ase_b-sheet_dom"/>
</dbReference>
<dbReference type="InterPro" id="IPR011055">
    <property type="entry name" value="Dup_hybrid_motif"/>
</dbReference>
<dbReference type="EMBL" id="LCFD01000016">
    <property type="protein sequence ID" value="KKS85629.1"/>
    <property type="molecule type" value="Genomic_DNA"/>
</dbReference>
<protein>
    <recommendedName>
        <fullName evidence="1">M23ase beta-sheet core domain-containing protein</fullName>
    </recommendedName>
</protein>
<gene>
    <name evidence="2" type="ORF">UV61_C0016G0001</name>
</gene>
<dbReference type="AlphaFoldDB" id="A0A0G1CJG6"/>
<dbReference type="InterPro" id="IPR050570">
    <property type="entry name" value="Cell_wall_metabolism_enzyme"/>
</dbReference>
<feature type="domain" description="M23ase beta-sheet core" evidence="1">
    <location>
        <begin position="221"/>
        <end position="322"/>
    </location>
</feature>
<dbReference type="Pfam" id="PF01551">
    <property type="entry name" value="Peptidase_M23"/>
    <property type="match status" value="1"/>
</dbReference>
<comment type="caution">
    <text evidence="2">The sequence shown here is derived from an EMBL/GenBank/DDBJ whole genome shotgun (WGS) entry which is preliminary data.</text>
</comment>
<reference evidence="2 3" key="1">
    <citation type="journal article" date="2015" name="Nature">
        <title>rRNA introns, odd ribosomes, and small enigmatic genomes across a large radiation of phyla.</title>
        <authorList>
            <person name="Brown C.T."/>
            <person name="Hug L.A."/>
            <person name="Thomas B.C."/>
            <person name="Sharon I."/>
            <person name="Castelle C.J."/>
            <person name="Singh A."/>
            <person name="Wilkins M.J."/>
            <person name="Williams K.H."/>
            <person name="Banfield J.F."/>
        </authorList>
    </citation>
    <scope>NUCLEOTIDE SEQUENCE [LARGE SCALE GENOMIC DNA]</scope>
</reference>